<dbReference type="GO" id="GO:0010629">
    <property type="term" value="P:negative regulation of gene expression"/>
    <property type="evidence" value="ECO:0007669"/>
    <property type="project" value="UniProtKB-ARBA"/>
</dbReference>
<comment type="similarity">
    <text evidence="1">Belongs to the transglycosylase family. Rpf subfamily.</text>
</comment>
<dbReference type="Pfam" id="PF06737">
    <property type="entry name" value="Transglycosylas"/>
    <property type="match status" value="1"/>
</dbReference>
<reference evidence="4 5" key="1">
    <citation type="submission" date="2017-04" db="EMBL/GenBank/DDBJ databases">
        <title>The new phylogeny of genus Mycobacterium.</title>
        <authorList>
            <person name="Tortoli E."/>
            <person name="Trovato A."/>
            <person name="Cirillo D.M."/>
        </authorList>
    </citation>
    <scope>NUCLEOTIDE SEQUENCE [LARGE SCALE GENOMIC DNA]</scope>
    <source>
        <strain evidence="4 5">TBL 1200985</strain>
    </source>
</reference>
<dbReference type="FunFam" id="1.10.530.10:FF:000025">
    <property type="entry name" value="Resuscitation-promoting factor RpfC"/>
    <property type="match status" value="1"/>
</dbReference>
<evidence type="ECO:0000313" key="4">
    <source>
        <dbReference type="EMBL" id="OSC39756.1"/>
    </source>
</evidence>
<dbReference type="InterPro" id="IPR010618">
    <property type="entry name" value="RPF"/>
</dbReference>
<proteinExistence type="inferred from homology"/>
<dbReference type="Gene3D" id="1.10.530.10">
    <property type="match status" value="1"/>
</dbReference>
<evidence type="ECO:0000256" key="1">
    <source>
        <dbReference type="ARBA" id="ARBA00010830"/>
    </source>
</evidence>
<accession>A0A1X2LSK3</accession>
<dbReference type="GO" id="GO:0005576">
    <property type="term" value="C:extracellular region"/>
    <property type="evidence" value="ECO:0007669"/>
    <property type="project" value="UniProtKB-ARBA"/>
</dbReference>
<dbReference type="STRING" id="1430326.B8W66_15685"/>
<organism evidence="4 5">
    <name type="scientific">Mycobacterium decipiens</name>
    <dbReference type="NCBI Taxonomy" id="1430326"/>
    <lineage>
        <taxon>Bacteria</taxon>
        <taxon>Bacillati</taxon>
        <taxon>Actinomycetota</taxon>
        <taxon>Actinomycetes</taxon>
        <taxon>Mycobacteriales</taxon>
        <taxon>Mycobacteriaceae</taxon>
        <taxon>Mycobacterium</taxon>
    </lineage>
</organism>
<evidence type="ECO:0000259" key="3">
    <source>
        <dbReference type="Pfam" id="PF06737"/>
    </source>
</evidence>
<dbReference type="EMBL" id="NCXP01000020">
    <property type="protein sequence ID" value="OSC39756.1"/>
    <property type="molecule type" value="Genomic_DNA"/>
</dbReference>
<evidence type="ECO:0000256" key="2">
    <source>
        <dbReference type="ARBA" id="ARBA00022801"/>
    </source>
</evidence>
<comment type="caution">
    <text evidence="4">The sequence shown here is derived from an EMBL/GenBank/DDBJ whole genome shotgun (WGS) entry which is preliminary data.</text>
</comment>
<dbReference type="GO" id="GO:0010628">
    <property type="term" value="P:positive regulation of gene expression"/>
    <property type="evidence" value="ECO:0007669"/>
    <property type="project" value="UniProtKB-ARBA"/>
</dbReference>
<dbReference type="NCBIfam" id="NF046107">
    <property type="entry name" value="ResusProRpfC"/>
    <property type="match status" value="1"/>
</dbReference>
<evidence type="ECO:0000313" key="5">
    <source>
        <dbReference type="Proteomes" id="UP000193247"/>
    </source>
</evidence>
<dbReference type="CDD" id="cd13925">
    <property type="entry name" value="RPF"/>
    <property type="match status" value="1"/>
</dbReference>
<sequence length="159" mass="16164">MSHASLIGNASATPGDMSDMTNVAKPLIKSALVAGSVAASMSLSTAAAHALPSPNWDAVAQCESGGNWAANTGNGKYGGLQFKPATWAAFGGVGNPAAASREQQIVVANRVLAEQGLDAWPKCGASSGLPIALWSKPAQGLKQIINEIIWASIQASIPR</sequence>
<dbReference type="AlphaFoldDB" id="A0A1X2LSK3"/>
<dbReference type="GO" id="GO:0016787">
    <property type="term" value="F:hydrolase activity"/>
    <property type="evidence" value="ECO:0007669"/>
    <property type="project" value="UniProtKB-KW"/>
</dbReference>
<dbReference type="GO" id="GO:0042127">
    <property type="term" value="P:regulation of cell population proliferation"/>
    <property type="evidence" value="ECO:0007669"/>
    <property type="project" value="UniProtKB-ARBA"/>
</dbReference>
<name>A0A1X2LSK3_9MYCO</name>
<dbReference type="SUPFAM" id="SSF53955">
    <property type="entry name" value="Lysozyme-like"/>
    <property type="match status" value="1"/>
</dbReference>
<dbReference type="GO" id="GO:0009372">
    <property type="term" value="P:quorum sensing"/>
    <property type="evidence" value="ECO:0007669"/>
    <property type="project" value="UniProtKB-ARBA"/>
</dbReference>
<protein>
    <submittedName>
        <fullName evidence="4">Resuscitation-promoting factor RpfC</fullName>
    </submittedName>
</protein>
<keyword evidence="2" id="KW-0378">Hydrolase</keyword>
<gene>
    <name evidence="4" type="ORF">B8W66_15685</name>
</gene>
<dbReference type="Proteomes" id="UP000193247">
    <property type="component" value="Unassembled WGS sequence"/>
</dbReference>
<keyword evidence="5" id="KW-1185">Reference proteome</keyword>
<dbReference type="InterPro" id="IPR023346">
    <property type="entry name" value="Lysozyme-like_dom_sf"/>
</dbReference>
<feature type="domain" description="Resuscitation-promoting factor core lysozyme-like" evidence="3">
    <location>
        <begin position="53"/>
        <end position="123"/>
    </location>
</feature>
<dbReference type="OrthoDB" id="1404170at2"/>